<feature type="active site" description="Proton acceptor" evidence="4">
    <location>
        <position position="86"/>
    </location>
</feature>
<dbReference type="NCBIfam" id="TIGR00172">
    <property type="entry name" value="maf"/>
    <property type="match status" value="1"/>
</dbReference>
<comment type="cofactor">
    <cofactor evidence="1 4">
        <name>a divalent metal cation</name>
        <dbReference type="ChEBI" id="CHEBI:60240"/>
    </cofactor>
</comment>
<evidence type="ECO:0000256" key="4">
    <source>
        <dbReference type="HAMAP-Rule" id="MF_00528"/>
    </source>
</evidence>
<keyword evidence="4" id="KW-0963">Cytoplasm</keyword>
<comment type="caution">
    <text evidence="4">Lacks conserved residue(s) required for the propagation of feature annotation.</text>
</comment>
<dbReference type="PANTHER" id="PTHR43213:SF5">
    <property type="entry name" value="BIFUNCTIONAL DTTP_UTP PYROPHOSPHATASE_METHYLTRANSFERASE PROTEIN-RELATED"/>
    <property type="match status" value="1"/>
</dbReference>
<dbReference type="GO" id="GO:0036221">
    <property type="term" value="F:UTP diphosphatase activity"/>
    <property type="evidence" value="ECO:0007669"/>
    <property type="project" value="RHEA"/>
</dbReference>
<dbReference type="Gene3D" id="3.90.950.10">
    <property type="match status" value="1"/>
</dbReference>
<evidence type="ECO:0000256" key="3">
    <source>
        <dbReference type="ARBA" id="ARBA00023080"/>
    </source>
</evidence>
<dbReference type="OrthoDB" id="9807767at2"/>
<dbReference type="GO" id="GO:0036218">
    <property type="term" value="F:dTTP diphosphatase activity"/>
    <property type="evidence" value="ECO:0007669"/>
    <property type="project" value="RHEA"/>
</dbReference>
<feature type="site" description="Important for substrate specificity" evidence="4">
    <location>
        <position position="87"/>
    </location>
</feature>
<dbReference type="CDD" id="cd00555">
    <property type="entry name" value="Maf"/>
    <property type="match status" value="1"/>
</dbReference>
<keyword evidence="3 4" id="KW-0546">Nucleotide metabolism</keyword>
<evidence type="ECO:0000313" key="5">
    <source>
        <dbReference type="EMBL" id="SCZ85943.1"/>
    </source>
</evidence>
<keyword evidence="6" id="KW-1185">Reference proteome</keyword>
<name>A0A1G5SFH7_9PROT</name>
<dbReference type="PANTHER" id="PTHR43213">
    <property type="entry name" value="BIFUNCTIONAL DTTP/UTP PYROPHOSPHATASE/METHYLTRANSFERASE PROTEIN-RELATED"/>
    <property type="match status" value="1"/>
</dbReference>
<dbReference type="STRING" id="51642.NSMM_470012"/>
<protein>
    <recommendedName>
        <fullName evidence="4">dTTP/UTP pyrophosphatase</fullName>
        <shortName evidence="4">dTTPase/UTPase</shortName>
        <ecNumber evidence="4">3.6.1.9</ecNumber>
    </recommendedName>
    <alternativeName>
        <fullName evidence="4">Nucleoside triphosphate pyrophosphatase</fullName>
    </alternativeName>
    <alternativeName>
        <fullName evidence="4">Nucleotide pyrophosphatase</fullName>
        <shortName evidence="4">Nucleotide PPase</shortName>
    </alternativeName>
</protein>
<dbReference type="RefSeq" id="WP_090286650.1">
    <property type="nucleotide sequence ID" value="NZ_FMWO01000055.1"/>
</dbReference>
<comment type="catalytic activity">
    <reaction evidence="4">
        <text>UTP + H2O = UMP + diphosphate + H(+)</text>
        <dbReference type="Rhea" id="RHEA:29395"/>
        <dbReference type="ChEBI" id="CHEBI:15377"/>
        <dbReference type="ChEBI" id="CHEBI:15378"/>
        <dbReference type="ChEBI" id="CHEBI:33019"/>
        <dbReference type="ChEBI" id="CHEBI:46398"/>
        <dbReference type="ChEBI" id="CHEBI:57865"/>
        <dbReference type="EC" id="3.6.1.9"/>
    </reaction>
</comment>
<dbReference type="SUPFAM" id="SSF52972">
    <property type="entry name" value="ITPase-like"/>
    <property type="match status" value="1"/>
</dbReference>
<keyword evidence="2 4" id="KW-0378">Hydrolase</keyword>
<dbReference type="EMBL" id="FMWO01000055">
    <property type="protein sequence ID" value="SCZ85943.1"/>
    <property type="molecule type" value="Genomic_DNA"/>
</dbReference>
<dbReference type="InterPro" id="IPR029001">
    <property type="entry name" value="ITPase-like_fam"/>
</dbReference>
<dbReference type="PIRSF" id="PIRSF006305">
    <property type="entry name" value="Maf"/>
    <property type="match status" value="1"/>
</dbReference>
<dbReference type="EC" id="3.6.1.9" evidence="4"/>
<evidence type="ECO:0000313" key="6">
    <source>
        <dbReference type="Proteomes" id="UP000198729"/>
    </source>
</evidence>
<dbReference type="GO" id="GO:0009117">
    <property type="term" value="P:nucleotide metabolic process"/>
    <property type="evidence" value="ECO:0007669"/>
    <property type="project" value="UniProtKB-KW"/>
</dbReference>
<comment type="subcellular location">
    <subcellularLocation>
        <location evidence="4">Cytoplasm</location>
    </subcellularLocation>
</comment>
<gene>
    <name evidence="5" type="primary">yhdE</name>
    <name evidence="5" type="ORF">NSMM_470012</name>
</gene>
<sequence>MSAIKHSIYLASRSARRRELLRQIGIRHSVLLMRETLTRPADIDESPLPNEAPADYVYRVTHAKAEAGWLRLGQRNLPVKPVLAADTVVVLDGCILGKPRDPQHAKTMLGQLSGREHQVYSAIGLAFQQQIRLRLSVSMLRFREISQQEIDAYVAGGEIYDKAGAYAIQGKAAAFIIEMSGSYSGVVGLPLFETAQLLEETGIPVFCD</sequence>
<evidence type="ECO:0000256" key="2">
    <source>
        <dbReference type="ARBA" id="ARBA00022801"/>
    </source>
</evidence>
<dbReference type="InterPro" id="IPR003697">
    <property type="entry name" value="Maf-like"/>
</dbReference>
<organism evidence="5 6">
    <name type="scientific">Nitrosomonas mobilis</name>
    <dbReference type="NCBI Taxonomy" id="51642"/>
    <lineage>
        <taxon>Bacteria</taxon>
        <taxon>Pseudomonadati</taxon>
        <taxon>Pseudomonadota</taxon>
        <taxon>Betaproteobacteria</taxon>
        <taxon>Nitrosomonadales</taxon>
        <taxon>Nitrosomonadaceae</taxon>
        <taxon>Nitrosomonas</taxon>
    </lineage>
</organism>
<proteinExistence type="inferred from homology"/>
<dbReference type="GO" id="GO:0005737">
    <property type="term" value="C:cytoplasm"/>
    <property type="evidence" value="ECO:0007669"/>
    <property type="project" value="UniProtKB-SubCell"/>
</dbReference>
<evidence type="ECO:0000256" key="1">
    <source>
        <dbReference type="ARBA" id="ARBA00001968"/>
    </source>
</evidence>
<comment type="function">
    <text evidence="4">Nucleoside triphosphate pyrophosphatase that hydrolyzes dTTP and UTP. May have a dual role in cell division arrest and in preventing the incorporation of modified nucleotides into cellular nucleic acids.</text>
</comment>
<dbReference type="Pfam" id="PF02545">
    <property type="entry name" value="Maf"/>
    <property type="match status" value="1"/>
</dbReference>
<dbReference type="Proteomes" id="UP000198729">
    <property type="component" value="Unassembled WGS sequence"/>
</dbReference>
<feature type="site" description="Important for substrate specificity" evidence="4">
    <location>
        <position position="16"/>
    </location>
</feature>
<dbReference type="HAMAP" id="MF_00528">
    <property type="entry name" value="Maf"/>
    <property type="match status" value="1"/>
</dbReference>
<feature type="site" description="Important for substrate specificity" evidence="4">
    <location>
        <position position="169"/>
    </location>
</feature>
<accession>A0A1G5SFH7</accession>
<comment type="similarity">
    <text evidence="4">Belongs to the Maf family. YhdE subfamily.</text>
</comment>
<comment type="catalytic activity">
    <reaction evidence="4">
        <text>dTTP + H2O = dTMP + diphosphate + H(+)</text>
        <dbReference type="Rhea" id="RHEA:28534"/>
        <dbReference type="ChEBI" id="CHEBI:15377"/>
        <dbReference type="ChEBI" id="CHEBI:15378"/>
        <dbReference type="ChEBI" id="CHEBI:33019"/>
        <dbReference type="ChEBI" id="CHEBI:37568"/>
        <dbReference type="ChEBI" id="CHEBI:63528"/>
        <dbReference type="EC" id="3.6.1.9"/>
    </reaction>
</comment>
<dbReference type="AlphaFoldDB" id="A0A1G5SFH7"/>
<reference evidence="5 6" key="1">
    <citation type="submission" date="2016-10" db="EMBL/GenBank/DDBJ databases">
        <authorList>
            <person name="de Groot N.N."/>
        </authorList>
    </citation>
    <scope>NUCLEOTIDE SEQUENCE [LARGE SCALE GENOMIC DNA]</scope>
    <source>
        <strain evidence="5">1</strain>
    </source>
</reference>